<reference evidence="2 3" key="1">
    <citation type="submission" date="2020-07" db="EMBL/GenBank/DDBJ databases">
        <authorList>
            <person name="Sun Q."/>
        </authorList>
    </citation>
    <scope>NUCLEOTIDE SEQUENCE [LARGE SCALE GENOMIC DNA]</scope>
    <source>
        <strain evidence="2 3">MAH-1</strain>
    </source>
</reference>
<evidence type="ECO:0000313" key="2">
    <source>
        <dbReference type="EMBL" id="NYA71378.1"/>
    </source>
</evidence>
<keyword evidence="1" id="KW-0732">Signal</keyword>
<dbReference type="RefSeq" id="WP_176006189.1">
    <property type="nucleotide sequence ID" value="NZ_JABWMI010000011.1"/>
</dbReference>
<comment type="caution">
    <text evidence="2">The sequence shown here is derived from an EMBL/GenBank/DDBJ whole genome shotgun (WGS) entry which is preliminary data.</text>
</comment>
<dbReference type="Proteomes" id="UP000535020">
    <property type="component" value="Unassembled WGS sequence"/>
</dbReference>
<dbReference type="EMBL" id="JACBJI010000004">
    <property type="protein sequence ID" value="NYA71378.1"/>
    <property type="molecule type" value="Genomic_DNA"/>
</dbReference>
<feature type="chain" id="PRO_5031383659" evidence="1">
    <location>
        <begin position="27"/>
        <end position="556"/>
    </location>
</feature>
<keyword evidence="3" id="KW-1185">Reference proteome</keyword>
<dbReference type="AlphaFoldDB" id="A0A7Y8Y2J6"/>
<evidence type="ECO:0000313" key="3">
    <source>
        <dbReference type="Proteomes" id="UP000535020"/>
    </source>
</evidence>
<accession>A0A7Y8Y2J6</accession>
<organism evidence="2 3">
    <name type="scientific">Flavobacterium agri</name>
    <dbReference type="NCBI Taxonomy" id="2743471"/>
    <lineage>
        <taxon>Bacteria</taxon>
        <taxon>Pseudomonadati</taxon>
        <taxon>Bacteroidota</taxon>
        <taxon>Flavobacteriia</taxon>
        <taxon>Flavobacteriales</taxon>
        <taxon>Flavobacteriaceae</taxon>
        <taxon>Flavobacterium</taxon>
    </lineage>
</organism>
<sequence>MKAKFLNARSVLGTLCLVAFMAVFNASCEKDLYDEGIQNSKRFVVTTMKTDKLDVSISNRLKQKINDFNRIKESSAARAEYDSIYEFYVDAEEVRVIIDSGKTSYTFAGYKMTDEMVRNVVIAEKSDGSWGTYVVDYEFTADQFKSMTEEQMHMIDPKITEIILHEGKIEYQVICDIHIAQGEIAGTSSWGTQAPLYETVWVVSYNNCHLEAYGEETDGFPTPTAPPYSYTHTGGGGHGSGITTPWVMSPKQIREREFRNELTEEQQECLTKMPEELEDQMFEFLEATDFVDDGEGLTLANAQYSPESIYFAQQVIEAACEDDDVEVDFEKRIIYEIEQPCQRQIVKDVMNLSTPLTNMIRDAYDGNVANVKVINGEVNDNNPVGTSPQYYSANGSNFIITIKFDNDYLVHATDLSIAATTLHEMVHAYLINLYLMGTMQSTDMEYGTLMNAFTNFYNNPNQSNYDATDEEIHNVMEIFIDKMTNALYAYAQSKNMDDVTLEYCKSIVWGQMNDTDLFESQLTQNEQILYQNTAYVEQENDSTTYVGAPKGMPCTN</sequence>
<gene>
    <name evidence="2" type="ORF">HZF10_10630</name>
</gene>
<proteinExistence type="predicted"/>
<name>A0A7Y8Y2J6_9FLAO</name>
<feature type="signal peptide" evidence="1">
    <location>
        <begin position="1"/>
        <end position="26"/>
    </location>
</feature>
<evidence type="ECO:0000256" key="1">
    <source>
        <dbReference type="SAM" id="SignalP"/>
    </source>
</evidence>
<protein>
    <submittedName>
        <fullName evidence="2">Uncharacterized protein</fullName>
    </submittedName>
</protein>